<keyword evidence="1" id="KW-1133">Transmembrane helix</keyword>
<evidence type="ECO:0000313" key="3">
    <source>
        <dbReference type="Proteomes" id="UP000277999"/>
    </source>
</evidence>
<reference evidence="2 3" key="1">
    <citation type="submission" date="2018-10" db="EMBL/GenBank/DDBJ databases">
        <title>Genome-centric metagenomics revealed C2 chemical producing, CO utilizing Clostridium with novel acetogenic gene cluster.</title>
        <authorList>
            <person name="Kang H."/>
            <person name="Park B."/>
            <person name="Choi I.G."/>
            <person name="Chang I.S."/>
        </authorList>
    </citation>
    <scope>NUCLEOTIDE SEQUENCE [LARGE SCALE GENOMIC DNA]</scope>
    <source>
        <strain evidence="2 3">H21-9</strain>
    </source>
</reference>
<dbReference type="EMBL" id="RFAQ01000158">
    <property type="protein sequence ID" value="RMC90854.1"/>
    <property type="molecule type" value="Genomic_DNA"/>
</dbReference>
<name>A0A3M0RZB2_9CLOT</name>
<feature type="transmembrane region" description="Helical" evidence="1">
    <location>
        <begin position="30"/>
        <end position="54"/>
    </location>
</feature>
<evidence type="ECO:0000313" key="2">
    <source>
        <dbReference type="EMBL" id="RMC90854.1"/>
    </source>
</evidence>
<proteinExistence type="predicted"/>
<protein>
    <submittedName>
        <fullName evidence="2">Uncharacterized protein</fullName>
    </submittedName>
</protein>
<keyword evidence="1" id="KW-0812">Transmembrane</keyword>
<accession>A0A3M0RZB2</accession>
<evidence type="ECO:0000256" key="1">
    <source>
        <dbReference type="SAM" id="Phobius"/>
    </source>
</evidence>
<keyword evidence="1" id="KW-0472">Membrane</keyword>
<dbReference type="Proteomes" id="UP000277999">
    <property type="component" value="Unassembled WGS sequence"/>
</dbReference>
<dbReference type="AlphaFoldDB" id="A0A3M0RZB2"/>
<comment type="caution">
    <text evidence="2">The sequence shown here is derived from an EMBL/GenBank/DDBJ whole genome shotgun (WGS) entry which is preliminary data.</text>
</comment>
<gene>
    <name evidence="2" type="ORF">D9O40_21945</name>
</gene>
<sequence>MIDCASSFELNTTFCYFCVKLITNIRNFNILFFFFFFFLFFFFYFFFFYFFFFLWSEKTKYWFFCKFFFKNE</sequence>
<organism evidence="2 3">
    <name type="scientific">Clostridium autoethanogenum</name>
    <dbReference type="NCBI Taxonomy" id="84023"/>
    <lineage>
        <taxon>Bacteria</taxon>
        <taxon>Bacillati</taxon>
        <taxon>Bacillota</taxon>
        <taxon>Clostridia</taxon>
        <taxon>Eubacteriales</taxon>
        <taxon>Clostridiaceae</taxon>
        <taxon>Clostridium</taxon>
    </lineage>
</organism>